<keyword evidence="3" id="KW-1185">Reference proteome</keyword>
<dbReference type="PANTHER" id="PTHR34876:SF4">
    <property type="entry name" value="1,4-BETA-D-GLUCAN CELLOBIOHYDROLASE C-RELATED"/>
    <property type="match status" value="1"/>
</dbReference>
<dbReference type="InterPro" id="IPR016288">
    <property type="entry name" value="Beta_cellobiohydrolase"/>
</dbReference>
<dbReference type="GO" id="GO:0004553">
    <property type="term" value="F:hydrolase activity, hydrolyzing O-glycosyl compounds"/>
    <property type="evidence" value="ECO:0007669"/>
    <property type="project" value="InterPro"/>
</dbReference>
<dbReference type="PANTHER" id="PTHR34876">
    <property type="match status" value="1"/>
</dbReference>
<organism evidence="2 3">
    <name type="scientific">Amycolatopsis balhimycina DSM 5908</name>
    <dbReference type="NCBI Taxonomy" id="1081091"/>
    <lineage>
        <taxon>Bacteria</taxon>
        <taxon>Bacillati</taxon>
        <taxon>Actinomycetota</taxon>
        <taxon>Actinomycetes</taxon>
        <taxon>Pseudonocardiales</taxon>
        <taxon>Pseudonocardiaceae</taxon>
        <taxon>Amycolatopsis</taxon>
    </lineage>
</organism>
<comment type="caution">
    <text evidence="2">The sequence shown here is derived from an EMBL/GenBank/DDBJ whole genome shotgun (WGS) entry which is preliminary data.</text>
</comment>
<feature type="region of interest" description="Disordered" evidence="1">
    <location>
        <begin position="207"/>
        <end position="228"/>
    </location>
</feature>
<protein>
    <recommendedName>
        <fullName evidence="4">Glucanase</fullName>
    </recommendedName>
</protein>
<dbReference type="SUPFAM" id="SSF51989">
    <property type="entry name" value="Glycosyl hydrolases family 6, cellulases"/>
    <property type="match status" value="1"/>
</dbReference>
<dbReference type="RefSeq" id="WP_020640476.1">
    <property type="nucleotide sequence ID" value="NZ_QHHU01000085.1"/>
</dbReference>
<dbReference type="GO" id="GO:0030245">
    <property type="term" value="P:cellulose catabolic process"/>
    <property type="evidence" value="ECO:0007669"/>
    <property type="project" value="InterPro"/>
</dbReference>
<reference evidence="2 3" key="1">
    <citation type="submission" date="2018-05" db="EMBL/GenBank/DDBJ databases">
        <title>Evolution of GPA BGCs.</title>
        <authorList>
            <person name="Waglechner N."/>
            <person name="Wright G.D."/>
        </authorList>
    </citation>
    <scope>NUCLEOTIDE SEQUENCE [LARGE SCALE GENOMIC DNA]</scope>
    <source>
        <strain evidence="2 3">DSM 5908</strain>
    </source>
</reference>
<dbReference type="AlphaFoldDB" id="A0A428W084"/>
<dbReference type="EMBL" id="QHHU01000085">
    <property type="protein sequence ID" value="RSM36457.1"/>
    <property type="molecule type" value="Genomic_DNA"/>
</dbReference>
<evidence type="ECO:0000256" key="1">
    <source>
        <dbReference type="SAM" id="MobiDB-lite"/>
    </source>
</evidence>
<dbReference type="OrthoDB" id="309899at2"/>
<evidence type="ECO:0000313" key="2">
    <source>
        <dbReference type="EMBL" id="RSM36457.1"/>
    </source>
</evidence>
<evidence type="ECO:0008006" key="4">
    <source>
        <dbReference type="Google" id="ProtNLM"/>
    </source>
</evidence>
<gene>
    <name evidence="2" type="ORF">DMA12_40220</name>
</gene>
<accession>A0A428W084</accession>
<dbReference type="Gene3D" id="3.20.20.40">
    <property type="entry name" value="1, 4-beta cellobiohydrolase"/>
    <property type="match status" value="1"/>
</dbReference>
<dbReference type="PRINTS" id="PR00733">
    <property type="entry name" value="GLHYDRLASE6"/>
</dbReference>
<evidence type="ECO:0000313" key="3">
    <source>
        <dbReference type="Proteomes" id="UP000286716"/>
    </source>
</evidence>
<sequence>MQLLGSKAGFAVDPSSPAAAWVLNNPGSPAAATIKQRIARVPAAHRVAVPEKEVADDIRPYLDAAVGSRAQALLFADADRGAGCPASSGSYRSWSSALAAAVGEQDVIIVLRVSASEPGGRECSTDPRPQVTENVVASLHASTRHARVILDVSDLAAQSVPAVQQFLDSLPLTGLTGIAVNVGGTAPDAQIADTVSKLRRGDLLVVQDSSRSGGDGPPGCNSPQARLGPQLSLSPDAGWVQKIWITTPGVSDGPCGAAPGSKAGEFVPELAVALTR</sequence>
<proteinExistence type="predicted"/>
<dbReference type="InterPro" id="IPR036434">
    <property type="entry name" value="Beta_cellobiohydrolase_sf"/>
</dbReference>
<dbReference type="Proteomes" id="UP000286716">
    <property type="component" value="Unassembled WGS sequence"/>
</dbReference>
<name>A0A428W084_AMYBA</name>